<keyword evidence="1" id="KW-0472">Membrane</keyword>
<reference evidence="3 4" key="1">
    <citation type="submission" date="2024-01" db="EMBL/GenBank/DDBJ databases">
        <title>A draft genome for the cacao thread blight pathogen Marasmiellus scandens.</title>
        <authorList>
            <person name="Baruah I.K."/>
            <person name="Leung J."/>
            <person name="Bukari Y."/>
            <person name="Amoako-Attah I."/>
            <person name="Meinhardt L.W."/>
            <person name="Bailey B.A."/>
            <person name="Cohen S.P."/>
        </authorList>
    </citation>
    <scope>NUCLEOTIDE SEQUENCE [LARGE SCALE GENOMIC DNA]</scope>
    <source>
        <strain evidence="3 4">GH-19</strain>
    </source>
</reference>
<dbReference type="PANTHER" id="PTHR40465">
    <property type="entry name" value="CHROMOSOME 1, WHOLE GENOME SHOTGUN SEQUENCE"/>
    <property type="match status" value="1"/>
</dbReference>
<keyword evidence="1" id="KW-1133">Transmembrane helix</keyword>
<feature type="transmembrane region" description="Helical" evidence="1">
    <location>
        <begin position="146"/>
        <end position="167"/>
    </location>
</feature>
<gene>
    <name evidence="3" type="ORF">VKT23_010699</name>
</gene>
<evidence type="ECO:0000259" key="2">
    <source>
        <dbReference type="Pfam" id="PF20152"/>
    </source>
</evidence>
<dbReference type="EMBL" id="JBANRG010000021">
    <property type="protein sequence ID" value="KAK7456450.1"/>
    <property type="molecule type" value="Genomic_DNA"/>
</dbReference>
<organism evidence="3 4">
    <name type="scientific">Marasmiellus scandens</name>
    <dbReference type="NCBI Taxonomy" id="2682957"/>
    <lineage>
        <taxon>Eukaryota</taxon>
        <taxon>Fungi</taxon>
        <taxon>Dikarya</taxon>
        <taxon>Basidiomycota</taxon>
        <taxon>Agaricomycotina</taxon>
        <taxon>Agaricomycetes</taxon>
        <taxon>Agaricomycetidae</taxon>
        <taxon>Agaricales</taxon>
        <taxon>Marasmiineae</taxon>
        <taxon>Omphalotaceae</taxon>
        <taxon>Marasmiellus</taxon>
    </lineage>
</organism>
<sequence>MCLDIQGLHHYLVQHFGDLKTLAFITKPLIMEYLMIIIIVLSVELFLASRIWLLQRCHWAVPVVIVVCAFGSASSGISTIVGLFQNNVNTLNSLQTNKQRIEIVCTCALSSFADAVATVALLWSLSSSRAGIQRTNTLLRKLCQYFVTRGLFVTLYQIVLLIVFLAFPQKLWWLLLFFTISQVYIITMLAILNSRDTLRGNSSAGVINDSEMQFESDLSNDSNNSHPNARRGQAYAMASLHASRKSDHNVVFVPFQSSASIAQGESDGYNLAH</sequence>
<keyword evidence="1" id="KW-0812">Transmembrane</keyword>
<evidence type="ECO:0000313" key="4">
    <source>
        <dbReference type="Proteomes" id="UP001498398"/>
    </source>
</evidence>
<feature type="transmembrane region" description="Helical" evidence="1">
    <location>
        <begin position="59"/>
        <end position="81"/>
    </location>
</feature>
<comment type="caution">
    <text evidence="3">The sequence shown here is derived from an EMBL/GenBank/DDBJ whole genome shotgun (WGS) entry which is preliminary data.</text>
</comment>
<feature type="transmembrane region" description="Helical" evidence="1">
    <location>
        <begin position="101"/>
        <end position="125"/>
    </location>
</feature>
<accession>A0ABR1JB31</accession>
<feature type="transmembrane region" description="Helical" evidence="1">
    <location>
        <begin position="173"/>
        <end position="192"/>
    </location>
</feature>
<keyword evidence="4" id="KW-1185">Reference proteome</keyword>
<dbReference type="InterPro" id="IPR045339">
    <property type="entry name" value="DUF6534"/>
</dbReference>
<name>A0ABR1JB31_9AGAR</name>
<evidence type="ECO:0000256" key="1">
    <source>
        <dbReference type="SAM" id="Phobius"/>
    </source>
</evidence>
<protein>
    <recommendedName>
        <fullName evidence="2">DUF6534 domain-containing protein</fullName>
    </recommendedName>
</protein>
<dbReference type="PANTHER" id="PTHR40465:SF1">
    <property type="entry name" value="DUF6534 DOMAIN-CONTAINING PROTEIN"/>
    <property type="match status" value="1"/>
</dbReference>
<dbReference type="Proteomes" id="UP001498398">
    <property type="component" value="Unassembled WGS sequence"/>
</dbReference>
<dbReference type="Pfam" id="PF20152">
    <property type="entry name" value="DUF6534"/>
    <property type="match status" value="1"/>
</dbReference>
<evidence type="ECO:0000313" key="3">
    <source>
        <dbReference type="EMBL" id="KAK7456450.1"/>
    </source>
</evidence>
<proteinExistence type="predicted"/>
<feature type="domain" description="DUF6534" evidence="2">
    <location>
        <begin position="111"/>
        <end position="196"/>
    </location>
</feature>
<feature type="transmembrane region" description="Helical" evidence="1">
    <location>
        <begin position="29"/>
        <end position="47"/>
    </location>
</feature>